<proteinExistence type="predicted"/>
<evidence type="ECO:0000313" key="3">
    <source>
        <dbReference type="Proteomes" id="UP000188354"/>
    </source>
</evidence>
<sequence>MENISRASKFQVHQPRVPPPIPPPPPRNPELSTVITMSEPVKVIIATTSINLDINIHGDFVTIYPYPFNRDH</sequence>
<dbReference type="Gramene" id="OIV97302">
    <property type="protein sequence ID" value="OIV97302"/>
    <property type="gene ID" value="TanjilG_07054"/>
</dbReference>
<dbReference type="Proteomes" id="UP000188354">
    <property type="component" value="Chromosome LG15"/>
</dbReference>
<gene>
    <name evidence="2" type="ORF">TanjilG_07054</name>
</gene>
<feature type="compositionally biased region" description="Pro residues" evidence="1">
    <location>
        <begin position="16"/>
        <end position="27"/>
    </location>
</feature>
<protein>
    <submittedName>
        <fullName evidence="2">Uncharacterized protein</fullName>
    </submittedName>
</protein>
<accession>A0A4P1QXS9</accession>
<feature type="region of interest" description="Disordered" evidence="1">
    <location>
        <begin position="1"/>
        <end position="27"/>
    </location>
</feature>
<reference evidence="2 3" key="1">
    <citation type="journal article" date="2017" name="Plant Biotechnol. J.">
        <title>A comprehensive draft genome sequence for lupin (Lupinus angustifolius), an emerging health food: insights into plant-microbe interactions and legume evolution.</title>
        <authorList>
            <person name="Hane J.K."/>
            <person name="Ming Y."/>
            <person name="Kamphuis L.G."/>
            <person name="Nelson M.N."/>
            <person name="Garg G."/>
            <person name="Atkins C.A."/>
            <person name="Bayer P.E."/>
            <person name="Bravo A."/>
            <person name="Bringans S."/>
            <person name="Cannon S."/>
            <person name="Edwards D."/>
            <person name="Foley R."/>
            <person name="Gao L.L."/>
            <person name="Harrison M.J."/>
            <person name="Huang W."/>
            <person name="Hurgobin B."/>
            <person name="Li S."/>
            <person name="Liu C.W."/>
            <person name="McGrath A."/>
            <person name="Morahan G."/>
            <person name="Murray J."/>
            <person name="Weller J."/>
            <person name="Jian J."/>
            <person name="Singh K.B."/>
        </authorList>
    </citation>
    <scope>NUCLEOTIDE SEQUENCE [LARGE SCALE GENOMIC DNA]</scope>
    <source>
        <strain evidence="3">cv. Tanjil</strain>
        <tissue evidence="2">Whole plant</tissue>
    </source>
</reference>
<evidence type="ECO:0000313" key="2">
    <source>
        <dbReference type="EMBL" id="OIV97302.1"/>
    </source>
</evidence>
<organism evidence="2 3">
    <name type="scientific">Lupinus angustifolius</name>
    <name type="common">Narrow-leaved blue lupine</name>
    <dbReference type="NCBI Taxonomy" id="3871"/>
    <lineage>
        <taxon>Eukaryota</taxon>
        <taxon>Viridiplantae</taxon>
        <taxon>Streptophyta</taxon>
        <taxon>Embryophyta</taxon>
        <taxon>Tracheophyta</taxon>
        <taxon>Spermatophyta</taxon>
        <taxon>Magnoliopsida</taxon>
        <taxon>eudicotyledons</taxon>
        <taxon>Gunneridae</taxon>
        <taxon>Pentapetalae</taxon>
        <taxon>rosids</taxon>
        <taxon>fabids</taxon>
        <taxon>Fabales</taxon>
        <taxon>Fabaceae</taxon>
        <taxon>Papilionoideae</taxon>
        <taxon>50 kb inversion clade</taxon>
        <taxon>genistoids sensu lato</taxon>
        <taxon>core genistoids</taxon>
        <taxon>Genisteae</taxon>
        <taxon>Lupinus</taxon>
    </lineage>
</organism>
<name>A0A4P1QXS9_LUPAN</name>
<dbReference type="AlphaFoldDB" id="A0A4P1QXS9"/>
<evidence type="ECO:0000256" key="1">
    <source>
        <dbReference type="SAM" id="MobiDB-lite"/>
    </source>
</evidence>
<keyword evidence="3" id="KW-1185">Reference proteome</keyword>
<dbReference type="EMBL" id="CM007375">
    <property type="protein sequence ID" value="OIV97302.1"/>
    <property type="molecule type" value="Genomic_DNA"/>
</dbReference>